<evidence type="ECO:0000313" key="3">
    <source>
        <dbReference type="EMBL" id="TPE52615.1"/>
    </source>
</evidence>
<comment type="caution">
    <text evidence="3">The sequence shown here is derived from an EMBL/GenBank/DDBJ whole genome shotgun (WGS) entry which is preliminary data.</text>
</comment>
<dbReference type="CDD" id="cd05271">
    <property type="entry name" value="NDUFA9_like_SDR_a"/>
    <property type="match status" value="1"/>
</dbReference>
<keyword evidence="1" id="KW-0472">Membrane</keyword>
<dbReference type="PANTHER" id="PTHR12126:SF11">
    <property type="entry name" value="NADH DEHYDROGENASE [UBIQUINONE] 1 ALPHA SUBCOMPLEX SUBUNIT 9, MITOCHONDRIAL"/>
    <property type="match status" value="1"/>
</dbReference>
<dbReference type="EMBL" id="VFRP01000003">
    <property type="protein sequence ID" value="TPE52615.1"/>
    <property type="molecule type" value="Genomic_DNA"/>
</dbReference>
<name>A0A501WWJ2_9RHOB</name>
<dbReference type="SUPFAM" id="SSF51735">
    <property type="entry name" value="NAD(P)-binding Rossmann-fold domains"/>
    <property type="match status" value="1"/>
</dbReference>
<dbReference type="RefSeq" id="WP_140453098.1">
    <property type="nucleotide sequence ID" value="NZ_VFRP01000003.1"/>
</dbReference>
<dbReference type="Pfam" id="PF01370">
    <property type="entry name" value="Epimerase"/>
    <property type="match status" value="1"/>
</dbReference>
<gene>
    <name evidence="3" type="ORF">FJM51_05405</name>
</gene>
<organism evidence="3 4">
    <name type="scientific">Amaricoccus solimangrovi</name>
    <dbReference type="NCBI Taxonomy" id="2589815"/>
    <lineage>
        <taxon>Bacteria</taxon>
        <taxon>Pseudomonadati</taxon>
        <taxon>Pseudomonadota</taxon>
        <taxon>Alphaproteobacteria</taxon>
        <taxon>Rhodobacterales</taxon>
        <taxon>Paracoccaceae</taxon>
        <taxon>Amaricoccus</taxon>
    </lineage>
</organism>
<feature type="domain" description="NAD-dependent epimerase/dehydratase" evidence="2">
    <location>
        <begin position="12"/>
        <end position="219"/>
    </location>
</feature>
<proteinExistence type="predicted"/>
<dbReference type="InterPro" id="IPR036291">
    <property type="entry name" value="NAD(P)-bd_dom_sf"/>
</dbReference>
<feature type="transmembrane region" description="Helical" evidence="1">
    <location>
        <begin position="6"/>
        <end position="26"/>
    </location>
</feature>
<dbReference type="PANTHER" id="PTHR12126">
    <property type="entry name" value="NADH-UBIQUINONE OXIDOREDUCTASE 39 KDA SUBUNIT-RELATED"/>
    <property type="match status" value="1"/>
</dbReference>
<dbReference type="FunFam" id="3.40.50.720:FF:000702">
    <property type="entry name" value="NADH dehydrogenase (Ubiquinone)"/>
    <property type="match status" value="1"/>
</dbReference>
<dbReference type="AlphaFoldDB" id="A0A501WWJ2"/>
<keyword evidence="1" id="KW-0812">Transmembrane</keyword>
<dbReference type="Proteomes" id="UP000319255">
    <property type="component" value="Unassembled WGS sequence"/>
</dbReference>
<reference evidence="3 4" key="1">
    <citation type="submission" date="2019-06" db="EMBL/GenBank/DDBJ databases">
        <title>A novel bacterium of genus Amaricoccus, isolated from marine sediment.</title>
        <authorList>
            <person name="Huang H."/>
            <person name="Mo K."/>
            <person name="Hu Y."/>
        </authorList>
    </citation>
    <scope>NUCLEOTIDE SEQUENCE [LARGE SCALE GENOMIC DNA]</scope>
    <source>
        <strain evidence="3 4">HB172011</strain>
    </source>
</reference>
<dbReference type="Gene3D" id="3.40.50.720">
    <property type="entry name" value="NAD(P)-binding Rossmann-like Domain"/>
    <property type="match status" value="1"/>
</dbReference>
<dbReference type="InterPro" id="IPR001509">
    <property type="entry name" value="Epimerase_deHydtase"/>
</dbReference>
<evidence type="ECO:0000313" key="4">
    <source>
        <dbReference type="Proteomes" id="UP000319255"/>
    </source>
</evidence>
<evidence type="ECO:0000256" key="1">
    <source>
        <dbReference type="SAM" id="Phobius"/>
    </source>
</evidence>
<accession>A0A501WWJ2</accession>
<dbReference type="InterPro" id="IPR051207">
    <property type="entry name" value="ComplexI_NDUFA9_subunit"/>
</dbReference>
<keyword evidence="1" id="KW-1133">Transmembrane helix</keyword>
<keyword evidence="4" id="KW-1185">Reference proteome</keyword>
<sequence length="334" mass="35580">MSQPLPVTVPIVTIFGGSGFIGRYIAQRMARAGWRVRVAVRRPHEAGFVRPYGVVGQVEPIQANIRDDASTRAAIAGASAVVNCVGLLGESGKQTFEAVMADGAGRIARIAAEEGVGELVHVSAIGADPESDSAYGRAKAAGEAAVTAAFPSAVILRPSVVFGDGDGFFRKFAGIARVAPLMLIPNPDTKFQPVYVDDVAAAAALAITGDVAPGVYELGGPRVARLSRLVHEMLAVIRRRRWLFAMPRSMASLQAWAGDTAQKASFGLFTNTLMTRDQLRMLAKDNVVAPDAKGFAELGIKPTPMEAVLDSYLYVYRPHGQYDAIQESAARLWN</sequence>
<dbReference type="GO" id="GO:0044877">
    <property type="term" value="F:protein-containing complex binding"/>
    <property type="evidence" value="ECO:0007669"/>
    <property type="project" value="TreeGrafter"/>
</dbReference>
<evidence type="ECO:0000259" key="2">
    <source>
        <dbReference type="Pfam" id="PF01370"/>
    </source>
</evidence>
<protein>
    <submittedName>
        <fullName evidence="3">Complex I NDUFA9 subunit family protein</fullName>
    </submittedName>
</protein>
<dbReference type="OrthoDB" id="9776313at2"/>